<dbReference type="EnsemblMetazoa" id="ASIC019905-RA">
    <property type="protein sequence ID" value="ASIC019905-PA"/>
    <property type="gene ID" value="ASIC019905"/>
</dbReference>
<dbReference type="Proteomes" id="UP000030765">
    <property type="component" value="Unassembled WGS sequence"/>
</dbReference>
<keyword evidence="3" id="KW-1185">Reference proteome</keyword>
<sequence length="156" mass="17664">MADKFVEPPNPVSCQFGCSCGRTGSEKGRLSIKRGYMRVSVRERKSILASLLYNSYKSFFHIGSHFSTYFFLVRSSYETAIATNVVRSFEPTMPAFSRIGPRTASDRQNVLNLIKKVQRQQQRKPAETAPHTIPRPGAFLEAIGEMRGEREDGLVW</sequence>
<name>A0A084WMI2_ANOSI</name>
<reference evidence="1 3" key="1">
    <citation type="journal article" date="2014" name="BMC Genomics">
        <title>Genome sequence of Anopheles sinensis provides insight into genetics basis of mosquito competence for malaria parasites.</title>
        <authorList>
            <person name="Zhou D."/>
            <person name="Zhang D."/>
            <person name="Ding G."/>
            <person name="Shi L."/>
            <person name="Hou Q."/>
            <person name="Ye Y."/>
            <person name="Xu Y."/>
            <person name="Zhou H."/>
            <person name="Xiong C."/>
            <person name="Li S."/>
            <person name="Yu J."/>
            <person name="Hong S."/>
            <person name="Yu X."/>
            <person name="Zou P."/>
            <person name="Chen C."/>
            <person name="Chang X."/>
            <person name="Wang W."/>
            <person name="Lv Y."/>
            <person name="Sun Y."/>
            <person name="Ma L."/>
            <person name="Shen B."/>
            <person name="Zhu C."/>
        </authorList>
    </citation>
    <scope>NUCLEOTIDE SEQUENCE [LARGE SCALE GENOMIC DNA]</scope>
</reference>
<reference evidence="2" key="2">
    <citation type="submission" date="2020-05" db="UniProtKB">
        <authorList>
            <consortium name="EnsemblMetazoa"/>
        </authorList>
    </citation>
    <scope>IDENTIFICATION</scope>
</reference>
<evidence type="ECO:0000313" key="1">
    <source>
        <dbReference type="EMBL" id="KFB51426.1"/>
    </source>
</evidence>
<evidence type="ECO:0000313" key="2">
    <source>
        <dbReference type="EnsemblMetazoa" id="ASIC019905-PA"/>
    </source>
</evidence>
<gene>
    <name evidence="1" type="ORF">ZHAS_00019905</name>
</gene>
<evidence type="ECO:0000313" key="3">
    <source>
        <dbReference type="Proteomes" id="UP000030765"/>
    </source>
</evidence>
<organism evidence="1">
    <name type="scientific">Anopheles sinensis</name>
    <name type="common">Mosquito</name>
    <dbReference type="NCBI Taxonomy" id="74873"/>
    <lineage>
        <taxon>Eukaryota</taxon>
        <taxon>Metazoa</taxon>
        <taxon>Ecdysozoa</taxon>
        <taxon>Arthropoda</taxon>
        <taxon>Hexapoda</taxon>
        <taxon>Insecta</taxon>
        <taxon>Pterygota</taxon>
        <taxon>Neoptera</taxon>
        <taxon>Endopterygota</taxon>
        <taxon>Diptera</taxon>
        <taxon>Nematocera</taxon>
        <taxon>Culicoidea</taxon>
        <taxon>Culicidae</taxon>
        <taxon>Anophelinae</taxon>
        <taxon>Anopheles</taxon>
    </lineage>
</organism>
<proteinExistence type="predicted"/>
<dbReference type="VEuPathDB" id="VectorBase:ASIC019905"/>
<accession>A0A084WMI2</accession>
<dbReference type="AlphaFoldDB" id="A0A084WMI2"/>
<dbReference type="EMBL" id="ATLV01024462">
    <property type="status" value="NOT_ANNOTATED_CDS"/>
    <property type="molecule type" value="Genomic_DNA"/>
</dbReference>
<protein>
    <submittedName>
        <fullName evidence="1 2">Uncharacterized protein</fullName>
    </submittedName>
</protein>
<dbReference type="PROSITE" id="PS51257">
    <property type="entry name" value="PROKAR_LIPOPROTEIN"/>
    <property type="match status" value="1"/>
</dbReference>
<dbReference type="EMBL" id="KE525352">
    <property type="protein sequence ID" value="KFB51426.1"/>
    <property type="molecule type" value="Genomic_DNA"/>
</dbReference>